<keyword evidence="8" id="KW-0863">Zinc-finger</keyword>
<evidence type="ECO:0000256" key="12">
    <source>
        <dbReference type="ARBA" id="ARBA00022989"/>
    </source>
</evidence>
<evidence type="ECO:0000256" key="4">
    <source>
        <dbReference type="ARBA" id="ARBA00022448"/>
    </source>
</evidence>
<dbReference type="Proteomes" id="UP001157418">
    <property type="component" value="Unassembled WGS sequence"/>
</dbReference>
<keyword evidence="11" id="KW-0653">Protein transport</keyword>
<evidence type="ECO:0000256" key="2">
    <source>
        <dbReference type="ARBA" id="ARBA00004906"/>
    </source>
</evidence>
<keyword evidence="6" id="KW-0812">Transmembrane</keyword>
<keyword evidence="7" id="KW-0479">Metal-binding</keyword>
<dbReference type="GO" id="GO:0016740">
    <property type="term" value="F:transferase activity"/>
    <property type="evidence" value="ECO:0007669"/>
    <property type="project" value="UniProtKB-KW"/>
</dbReference>
<evidence type="ECO:0000256" key="3">
    <source>
        <dbReference type="ARBA" id="ARBA00008704"/>
    </source>
</evidence>
<comment type="subcellular location">
    <subcellularLocation>
        <location evidence="1">Peroxisome membrane</location>
        <topology evidence="1">Multi-pass membrane protein</topology>
    </subcellularLocation>
</comment>
<evidence type="ECO:0000256" key="7">
    <source>
        <dbReference type="ARBA" id="ARBA00022723"/>
    </source>
</evidence>
<dbReference type="PANTHER" id="PTHR48178:SF2">
    <property type="entry name" value="RING-TYPE E3 UBIQUITIN TRANSFERASE (CYSTEINE TARGETING)"/>
    <property type="match status" value="1"/>
</dbReference>
<gene>
    <name evidence="16" type="ORF">LVIROSA_LOCUS35143</name>
</gene>
<evidence type="ECO:0000256" key="8">
    <source>
        <dbReference type="ARBA" id="ARBA00022771"/>
    </source>
</evidence>
<sequence>MLRSRIVFQYEAELDAFLEFLFWRFSIWVDKPTPGNALMNLKNRDEHVMTTRGKSTRILVREPWTYSPLHSQIDVFALLVCY</sequence>
<comment type="similarity">
    <text evidence="3">Belongs to the pex2/pex10/pex12 family.</text>
</comment>
<keyword evidence="12" id="KW-1133">Transmembrane helix</keyword>
<evidence type="ECO:0000256" key="13">
    <source>
        <dbReference type="ARBA" id="ARBA00023136"/>
    </source>
</evidence>
<keyword evidence="5" id="KW-0808">Transferase</keyword>
<dbReference type="Pfam" id="PF04757">
    <property type="entry name" value="Pex2_Pex12"/>
    <property type="match status" value="1"/>
</dbReference>
<dbReference type="GO" id="GO:0016558">
    <property type="term" value="P:protein import into peroxisome matrix"/>
    <property type="evidence" value="ECO:0007669"/>
    <property type="project" value="InterPro"/>
</dbReference>
<accession>A0AAU9PJE1</accession>
<comment type="pathway">
    <text evidence="2">Protein modification; protein ubiquitination.</text>
</comment>
<keyword evidence="13" id="KW-0472">Membrane</keyword>
<feature type="domain" description="Pex N-terminal" evidence="15">
    <location>
        <begin position="4"/>
        <end position="55"/>
    </location>
</feature>
<name>A0AAU9PJE1_9ASTR</name>
<comment type="caution">
    <text evidence="16">The sequence shown here is derived from an EMBL/GenBank/DDBJ whole genome shotgun (WGS) entry which is preliminary data.</text>
</comment>
<organism evidence="16 17">
    <name type="scientific">Lactuca virosa</name>
    <dbReference type="NCBI Taxonomy" id="75947"/>
    <lineage>
        <taxon>Eukaryota</taxon>
        <taxon>Viridiplantae</taxon>
        <taxon>Streptophyta</taxon>
        <taxon>Embryophyta</taxon>
        <taxon>Tracheophyta</taxon>
        <taxon>Spermatophyta</taxon>
        <taxon>Magnoliopsida</taxon>
        <taxon>eudicotyledons</taxon>
        <taxon>Gunneridae</taxon>
        <taxon>Pentapetalae</taxon>
        <taxon>asterids</taxon>
        <taxon>campanulids</taxon>
        <taxon>Asterales</taxon>
        <taxon>Asteraceae</taxon>
        <taxon>Cichorioideae</taxon>
        <taxon>Cichorieae</taxon>
        <taxon>Lactucinae</taxon>
        <taxon>Lactuca</taxon>
    </lineage>
</organism>
<evidence type="ECO:0000256" key="1">
    <source>
        <dbReference type="ARBA" id="ARBA00004585"/>
    </source>
</evidence>
<evidence type="ECO:0000256" key="6">
    <source>
        <dbReference type="ARBA" id="ARBA00022692"/>
    </source>
</evidence>
<keyword evidence="9" id="KW-0833">Ubl conjugation pathway</keyword>
<proteinExistence type="inferred from homology"/>
<evidence type="ECO:0000256" key="5">
    <source>
        <dbReference type="ARBA" id="ARBA00022679"/>
    </source>
</evidence>
<evidence type="ECO:0000256" key="9">
    <source>
        <dbReference type="ARBA" id="ARBA00022786"/>
    </source>
</evidence>
<dbReference type="InterPro" id="IPR006845">
    <property type="entry name" value="Pex_N"/>
</dbReference>
<evidence type="ECO:0000313" key="16">
    <source>
        <dbReference type="EMBL" id="CAH1449670.1"/>
    </source>
</evidence>
<keyword evidence="14" id="KW-0576">Peroxisome</keyword>
<evidence type="ECO:0000259" key="15">
    <source>
        <dbReference type="Pfam" id="PF04757"/>
    </source>
</evidence>
<dbReference type="AlphaFoldDB" id="A0AAU9PJE1"/>
<keyword evidence="4" id="KW-0813">Transport</keyword>
<dbReference type="PANTHER" id="PTHR48178">
    <property type="entry name" value="PEROXISOME BIOGENESIS FACTOR 2"/>
    <property type="match status" value="1"/>
</dbReference>
<keyword evidence="17" id="KW-1185">Reference proteome</keyword>
<reference evidence="16 17" key="1">
    <citation type="submission" date="2022-01" db="EMBL/GenBank/DDBJ databases">
        <authorList>
            <person name="Xiong W."/>
            <person name="Schranz E."/>
        </authorList>
    </citation>
    <scope>NUCLEOTIDE SEQUENCE [LARGE SCALE GENOMIC DNA]</scope>
</reference>
<dbReference type="EMBL" id="CAKMRJ010005634">
    <property type="protein sequence ID" value="CAH1449670.1"/>
    <property type="molecule type" value="Genomic_DNA"/>
</dbReference>
<evidence type="ECO:0000256" key="14">
    <source>
        <dbReference type="ARBA" id="ARBA00023140"/>
    </source>
</evidence>
<dbReference type="InterPro" id="IPR025654">
    <property type="entry name" value="PEX2/10"/>
</dbReference>
<evidence type="ECO:0000313" key="17">
    <source>
        <dbReference type="Proteomes" id="UP001157418"/>
    </source>
</evidence>
<protein>
    <recommendedName>
        <fullName evidence="15">Pex N-terminal domain-containing protein</fullName>
    </recommendedName>
</protein>
<dbReference type="GO" id="GO:0008270">
    <property type="term" value="F:zinc ion binding"/>
    <property type="evidence" value="ECO:0007669"/>
    <property type="project" value="UniProtKB-KW"/>
</dbReference>
<evidence type="ECO:0000256" key="10">
    <source>
        <dbReference type="ARBA" id="ARBA00022833"/>
    </source>
</evidence>
<keyword evidence="10" id="KW-0862">Zinc</keyword>
<dbReference type="GO" id="GO:0005778">
    <property type="term" value="C:peroxisomal membrane"/>
    <property type="evidence" value="ECO:0007669"/>
    <property type="project" value="UniProtKB-SubCell"/>
</dbReference>
<evidence type="ECO:0000256" key="11">
    <source>
        <dbReference type="ARBA" id="ARBA00022927"/>
    </source>
</evidence>